<dbReference type="RefSeq" id="WP_043394989.1">
    <property type="nucleotide sequence ID" value="NZ_JPMI01000094.1"/>
</dbReference>
<dbReference type="InterPro" id="IPR036291">
    <property type="entry name" value="NAD(P)-bd_dom_sf"/>
</dbReference>
<dbReference type="Gene3D" id="3.40.50.720">
    <property type="entry name" value="NAD(P)-binding Rossmann-like Domain"/>
    <property type="match status" value="1"/>
</dbReference>
<dbReference type="PANTHER" id="PTHR42879">
    <property type="entry name" value="3-OXOACYL-(ACYL-CARRIER-PROTEIN) REDUCTASE"/>
    <property type="match status" value="1"/>
</dbReference>
<dbReference type="Pfam" id="PF00106">
    <property type="entry name" value="adh_short"/>
    <property type="match status" value="1"/>
</dbReference>
<proteinExistence type="inferred from homology"/>
<comment type="similarity">
    <text evidence="1 2">Belongs to the short-chain dehydrogenases/reductases (SDR) family.</text>
</comment>
<evidence type="ECO:0000256" key="2">
    <source>
        <dbReference type="RuleBase" id="RU000363"/>
    </source>
</evidence>
<dbReference type="InterPro" id="IPR050259">
    <property type="entry name" value="SDR"/>
</dbReference>
<organism evidence="3 4">
    <name type="scientific">Archangium violaceum Cb vi76</name>
    <dbReference type="NCBI Taxonomy" id="1406225"/>
    <lineage>
        <taxon>Bacteria</taxon>
        <taxon>Pseudomonadati</taxon>
        <taxon>Myxococcota</taxon>
        <taxon>Myxococcia</taxon>
        <taxon>Myxococcales</taxon>
        <taxon>Cystobacterineae</taxon>
        <taxon>Archangiaceae</taxon>
        <taxon>Archangium</taxon>
    </lineage>
</organism>
<evidence type="ECO:0000313" key="4">
    <source>
        <dbReference type="Proteomes" id="UP000028547"/>
    </source>
</evidence>
<dbReference type="CDD" id="cd05233">
    <property type="entry name" value="SDR_c"/>
    <property type="match status" value="1"/>
</dbReference>
<dbReference type="Proteomes" id="UP000028547">
    <property type="component" value="Unassembled WGS sequence"/>
</dbReference>
<gene>
    <name evidence="3" type="ORF">Q664_15285</name>
</gene>
<name>A0A084SVK5_9BACT</name>
<evidence type="ECO:0000256" key="1">
    <source>
        <dbReference type="ARBA" id="ARBA00006484"/>
    </source>
</evidence>
<dbReference type="FunFam" id="3.40.50.720:FF:000084">
    <property type="entry name" value="Short-chain dehydrogenase reductase"/>
    <property type="match status" value="1"/>
</dbReference>
<evidence type="ECO:0000313" key="3">
    <source>
        <dbReference type="EMBL" id="KFA92490.1"/>
    </source>
</evidence>
<reference evidence="3 4" key="1">
    <citation type="submission" date="2014-07" db="EMBL/GenBank/DDBJ databases">
        <title>Draft Genome Sequence of Gephyronic Acid Producer, Cystobacter violaceus Strain Cb vi76.</title>
        <authorList>
            <person name="Stevens D.C."/>
            <person name="Young J."/>
            <person name="Carmichael R."/>
            <person name="Tan J."/>
            <person name="Taylor R.E."/>
        </authorList>
    </citation>
    <scope>NUCLEOTIDE SEQUENCE [LARGE SCALE GENOMIC DNA]</scope>
    <source>
        <strain evidence="3 4">Cb vi76</strain>
    </source>
</reference>
<dbReference type="SUPFAM" id="SSF51735">
    <property type="entry name" value="NAD(P)-binding Rossmann-fold domains"/>
    <property type="match status" value="1"/>
</dbReference>
<dbReference type="AlphaFoldDB" id="A0A084SVK5"/>
<dbReference type="PRINTS" id="PR00080">
    <property type="entry name" value="SDRFAMILY"/>
</dbReference>
<protein>
    <submittedName>
        <fullName evidence="3">Oxidoreductase</fullName>
    </submittedName>
</protein>
<comment type="caution">
    <text evidence="3">The sequence shown here is derived from an EMBL/GenBank/DDBJ whole genome shotgun (WGS) entry which is preliminary data.</text>
</comment>
<dbReference type="PRINTS" id="PR00081">
    <property type="entry name" value="GDHRDH"/>
</dbReference>
<sequence length="263" mass="27906">MDLQLNKKTALVTGATAGIGLEIARTLAVEGAEVLITGRSRAKLEQAVEDIRASGGKLIRGVLADAATAEGAALIQKEASDVDILVNNLGIYESKPFAEITDADWLSYINVNVMSGVRLSRAYFRGMLKRNWGRIIFISSESALTIPPDMIHYATTKTAQLSISRGLANLTKGTKVTVNSVLPGPTHSEGIVDFLRSVSSEPEAPADKIVAEFFAKHRSSSLLQRMIEPGEIASLVAYLASPLSAATNGAVLRAEGGLVTTLD</sequence>
<accession>A0A084SVK5</accession>
<dbReference type="InterPro" id="IPR002347">
    <property type="entry name" value="SDR_fam"/>
</dbReference>
<dbReference type="EMBL" id="JPMI01000094">
    <property type="protein sequence ID" value="KFA92490.1"/>
    <property type="molecule type" value="Genomic_DNA"/>
</dbReference>